<gene>
    <name evidence="2" type="ORF">KVH43_06580</name>
</gene>
<evidence type="ECO:0000259" key="1">
    <source>
        <dbReference type="Pfam" id="PF13333"/>
    </source>
</evidence>
<organism evidence="2 3">
    <name type="scientific">Crassaminicella indica</name>
    <dbReference type="NCBI Taxonomy" id="2855394"/>
    <lineage>
        <taxon>Bacteria</taxon>
        <taxon>Bacillati</taxon>
        <taxon>Bacillota</taxon>
        <taxon>Clostridia</taxon>
        <taxon>Eubacteriales</taxon>
        <taxon>Clostridiaceae</taxon>
        <taxon>Crassaminicella</taxon>
    </lineage>
</organism>
<protein>
    <submittedName>
        <fullName evidence="2">IS3 family transposase</fullName>
    </submittedName>
</protein>
<dbReference type="RefSeq" id="WP_218284097.1">
    <property type="nucleotide sequence ID" value="NZ_CP078093.1"/>
</dbReference>
<feature type="domain" description="Integrase catalytic" evidence="1">
    <location>
        <begin position="3"/>
        <end position="28"/>
    </location>
</feature>
<sequence length="33" mass="4070">MIEFIEFYNNRRYQKKLGCLTPMEYRNQAPICV</sequence>
<dbReference type="Proteomes" id="UP000886818">
    <property type="component" value="Chromosome"/>
</dbReference>
<dbReference type="InterPro" id="IPR001584">
    <property type="entry name" value="Integrase_cat-core"/>
</dbReference>
<proteinExistence type="predicted"/>
<evidence type="ECO:0000313" key="2">
    <source>
        <dbReference type="EMBL" id="QXM07413.1"/>
    </source>
</evidence>
<name>A0ABX8REE0_9CLOT</name>
<dbReference type="EMBL" id="CP078093">
    <property type="protein sequence ID" value="QXM07413.1"/>
    <property type="molecule type" value="Genomic_DNA"/>
</dbReference>
<dbReference type="Pfam" id="PF13333">
    <property type="entry name" value="rve_2"/>
    <property type="match status" value="1"/>
</dbReference>
<reference evidence="2" key="1">
    <citation type="submission" date="2021-07" db="EMBL/GenBank/DDBJ databases">
        <title>Complete genome sequence of Crassaminicella sp. 143-21, isolated from a deep-sea hydrothermal vent.</title>
        <authorList>
            <person name="Li X."/>
        </authorList>
    </citation>
    <scope>NUCLEOTIDE SEQUENCE</scope>
    <source>
        <strain evidence="2">143-21</strain>
    </source>
</reference>
<evidence type="ECO:0000313" key="3">
    <source>
        <dbReference type="Proteomes" id="UP000886818"/>
    </source>
</evidence>
<accession>A0ABX8REE0</accession>
<keyword evidence="3" id="KW-1185">Reference proteome</keyword>